<reference evidence="1" key="2">
    <citation type="submission" date="2020-09" db="EMBL/GenBank/DDBJ databases">
        <authorList>
            <person name="Sun Q."/>
            <person name="Zhou Y."/>
        </authorList>
    </citation>
    <scope>NUCLEOTIDE SEQUENCE</scope>
    <source>
        <strain evidence="1">CGMCC 4.7110</strain>
    </source>
</reference>
<accession>A0A917XQT7</accession>
<dbReference type="Proteomes" id="UP000653411">
    <property type="component" value="Unassembled WGS sequence"/>
</dbReference>
<organism evidence="1 2">
    <name type="scientific">Streptomyces fuscichromogenes</name>
    <dbReference type="NCBI Taxonomy" id="1324013"/>
    <lineage>
        <taxon>Bacteria</taxon>
        <taxon>Bacillati</taxon>
        <taxon>Actinomycetota</taxon>
        <taxon>Actinomycetes</taxon>
        <taxon>Kitasatosporales</taxon>
        <taxon>Streptomycetaceae</taxon>
        <taxon>Streptomyces</taxon>
    </lineage>
</organism>
<dbReference type="EMBL" id="BMML01000057">
    <property type="protein sequence ID" value="GGN46743.1"/>
    <property type="molecule type" value="Genomic_DNA"/>
</dbReference>
<keyword evidence="2" id="KW-1185">Reference proteome</keyword>
<dbReference type="AlphaFoldDB" id="A0A917XQT7"/>
<name>A0A917XQT7_9ACTN</name>
<reference evidence="1" key="1">
    <citation type="journal article" date="2014" name="Int. J. Syst. Evol. Microbiol.">
        <title>Complete genome sequence of Corynebacterium casei LMG S-19264T (=DSM 44701T), isolated from a smear-ripened cheese.</title>
        <authorList>
            <consortium name="US DOE Joint Genome Institute (JGI-PGF)"/>
            <person name="Walter F."/>
            <person name="Albersmeier A."/>
            <person name="Kalinowski J."/>
            <person name="Ruckert C."/>
        </authorList>
    </citation>
    <scope>NUCLEOTIDE SEQUENCE</scope>
    <source>
        <strain evidence="1">CGMCC 4.7110</strain>
    </source>
</reference>
<sequence length="125" mass="13298">MIWASASVIASAGLMPNVLFRTPAVSRGGERVGGAGQEPVQVDRAGDGAGCGGGVGIHDDEEAHLCDVGDAVHAELLHLGEEDRQAVREAGVRFELGLGVLRRAAADGHTRPSWSLWRWVRHGRW</sequence>
<evidence type="ECO:0000313" key="1">
    <source>
        <dbReference type="EMBL" id="GGN46743.1"/>
    </source>
</evidence>
<protein>
    <submittedName>
        <fullName evidence="1">Uncharacterized protein</fullName>
    </submittedName>
</protein>
<comment type="caution">
    <text evidence="1">The sequence shown here is derived from an EMBL/GenBank/DDBJ whole genome shotgun (WGS) entry which is preliminary data.</text>
</comment>
<evidence type="ECO:0000313" key="2">
    <source>
        <dbReference type="Proteomes" id="UP000653411"/>
    </source>
</evidence>
<gene>
    <name evidence="1" type="ORF">GCM10011578_099850</name>
</gene>
<proteinExistence type="predicted"/>